<name>A0A1Q5TNE8_9GAMM</name>
<comment type="caution">
    <text evidence="1">The sequence shown here is derived from an EMBL/GenBank/DDBJ whole genome shotgun (WGS) entry which is preliminary data.</text>
</comment>
<organism evidence="1 2">
    <name type="scientific">Xenorhabdus eapokensis</name>
    <dbReference type="NCBI Taxonomy" id="1873482"/>
    <lineage>
        <taxon>Bacteria</taxon>
        <taxon>Pseudomonadati</taxon>
        <taxon>Pseudomonadota</taxon>
        <taxon>Gammaproteobacteria</taxon>
        <taxon>Enterobacterales</taxon>
        <taxon>Morganellaceae</taxon>
        <taxon>Xenorhabdus</taxon>
    </lineage>
</organism>
<keyword evidence="2" id="KW-1185">Reference proteome</keyword>
<gene>
    <name evidence="1" type="ORF">Xedl_02740</name>
</gene>
<evidence type="ECO:0000313" key="2">
    <source>
        <dbReference type="Proteomes" id="UP000186268"/>
    </source>
</evidence>
<evidence type="ECO:0000313" key="1">
    <source>
        <dbReference type="EMBL" id="OKP01753.1"/>
    </source>
</evidence>
<accession>A0A1Q5TNE8</accession>
<dbReference type="AlphaFoldDB" id="A0A1Q5TNE8"/>
<sequence>MIFSSNSEQIYGIENSFEYHAKVSFRLYARYKRFIMLKVIFLI</sequence>
<dbReference type="Proteomes" id="UP000186268">
    <property type="component" value="Unassembled WGS sequence"/>
</dbReference>
<dbReference type="EMBL" id="MKGQ01000021">
    <property type="protein sequence ID" value="OKP01753.1"/>
    <property type="molecule type" value="Genomic_DNA"/>
</dbReference>
<proteinExistence type="predicted"/>
<reference evidence="1 2" key="1">
    <citation type="submission" date="2016-09" db="EMBL/GenBank/DDBJ databases">
        <title>Xenorhabdus thuongxuanensis sp. nov. and Xenorhabdus eapokensis sp. nov., isolated from Steinernema species.</title>
        <authorList>
            <person name="Kaempfer P."/>
            <person name="Tobias N.J."/>
            <person name="Phan Ke L."/>
            <person name="Bode H.B."/>
            <person name="Glaeser S.P."/>
        </authorList>
    </citation>
    <scope>NUCLEOTIDE SEQUENCE [LARGE SCALE GENOMIC DNA]</scope>
    <source>
        <strain evidence="1 2">DL20</strain>
    </source>
</reference>
<protein>
    <submittedName>
        <fullName evidence="1">Uncharacterized protein</fullName>
    </submittedName>
</protein>